<feature type="transmembrane region" description="Helical" evidence="5">
    <location>
        <begin position="116"/>
        <end position="133"/>
    </location>
</feature>
<keyword evidence="4 5" id="KW-0472">Membrane</keyword>
<dbReference type="STRING" id="573321.SAMN04488505_10793"/>
<feature type="transmembrane region" description="Helical" evidence="5">
    <location>
        <begin position="75"/>
        <end position="96"/>
    </location>
</feature>
<dbReference type="GO" id="GO:0030416">
    <property type="term" value="P:methylamine metabolic process"/>
    <property type="evidence" value="ECO:0007669"/>
    <property type="project" value="InterPro"/>
</dbReference>
<dbReference type="OrthoDB" id="680026at2"/>
<dbReference type="GO" id="GO:0016020">
    <property type="term" value="C:membrane"/>
    <property type="evidence" value="ECO:0007669"/>
    <property type="project" value="UniProtKB-SubCell"/>
</dbReference>
<keyword evidence="3 5" id="KW-1133">Transmembrane helix</keyword>
<evidence type="ECO:0000256" key="1">
    <source>
        <dbReference type="ARBA" id="ARBA00004141"/>
    </source>
</evidence>
<name>A0A1H8CGW0_9BACT</name>
<feature type="transmembrane region" description="Helical" evidence="5">
    <location>
        <begin position="50"/>
        <end position="68"/>
    </location>
</feature>
<protein>
    <recommendedName>
        <fullName evidence="6">Methylamine utilisation protein MauE domain-containing protein</fullName>
    </recommendedName>
</protein>
<evidence type="ECO:0000256" key="5">
    <source>
        <dbReference type="SAM" id="Phobius"/>
    </source>
</evidence>
<dbReference type="RefSeq" id="WP_089918028.1">
    <property type="nucleotide sequence ID" value="NZ_FOBB01000007.1"/>
</dbReference>
<dbReference type="AlphaFoldDB" id="A0A1H8CGW0"/>
<keyword evidence="2 5" id="KW-0812">Transmembrane</keyword>
<accession>A0A1H8CGW0</accession>
<evidence type="ECO:0000313" key="8">
    <source>
        <dbReference type="Proteomes" id="UP000198984"/>
    </source>
</evidence>
<evidence type="ECO:0000256" key="2">
    <source>
        <dbReference type="ARBA" id="ARBA00022692"/>
    </source>
</evidence>
<proteinExistence type="predicted"/>
<gene>
    <name evidence="7" type="ORF">SAMN04488505_10793</name>
</gene>
<dbReference type="EMBL" id="FOBB01000007">
    <property type="protein sequence ID" value="SEM93674.1"/>
    <property type="molecule type" value="Genomic_DNA"/>
</dbReference>
<feature type="domain" description="Methylamine utilisation protein MauE" evidence="6">
    <location>
        <begin position="5"/>
        <end position="131"/>
    </location>
</feature>
<dbReference type="InterPro" id="IPR009908">
    <property type="entry name" value="Methylamine_util_MauE"/>
</dbReference>
<keyword evidence="8" id="KW-1185">Reference proteome</keyword>
<evidence type="ECO:0000256" key="3">
    <source>
        <dbReference type="ARBA" id="ARBA00022989"/>
    </source>
</evidence>
<evidence type="ECO:0000313" key="7">
    <source>
        <dbReference type="EMBL" id="SEM93674.1"/>
    </source>
</evidence>
<evidence type="ECO:0000256" key="4">
    <source>
        <dbReference type="ARBA" id="ARBA00023136"/>
    </source>
</evidence>
<dbReference type="Proteomes" id="UP000198984">
    <property type="component" value="Unassembled WGS sequence"/>
</dbReference>
<dbReference type="Pfam" id="PF07291">
    <property type="entry name" value="MauE"/>
    <property type="match status" value="1"/>
</dbReference>
<reference evidence="7 8" key="1">
    <citation type="submission" date="2016-10" db="EMBL/GenBank/DDBJ databases">
        <authorList>
            <person name="de Groot N.N."/>
        </authorList>
    </citation>
    <scope>NUCLEOTIDE SEQUENCE [LARGE SCALE GENOMIC DNA]</scope>
    <source>
        <strain evidence="7 8">DSM 21039</strain>
    </source>
</reference>
<organism evidence="7 8">
    <name type="scientific">Chitinophaga rupis</name>
    <dbReference type="NCBI Taxonomy" id="573321"/>
    <lineage>
        <taxon>Bacteria</taxon>
        <taxon>Pseudomonadati</taxon>
        <taxon>Bacteroidota</taxon>
        <taxon>Chitinophagia</taxon>
        <taxon>Chitinophagales</taxon>
        <taxon>Chitinophagaceae</taxon>
        <taxon>Chitinophaga</taxon>
    </lineage>
</organism>
<evidence type="ECO:0000259" key="6">
    <source>
        <dbReference type="Pfam" id="PF07291"/>
    </source>
</evidence>
<comment type="subcellular location">
    <subcellularLocation>
        <location evidence="1">Membrane</location>
        <topology evidence="1">Multi-pass membrane protein</topology>
    </subcellularLocation>
</comment>
<sequence>MKRRNLLAIIVFLLTILFAYAAAVKALAYDRFIMDLGQSPLLTNINKPMLAKAILGFEFLTVVLLHITSTKKWGLYAAFFQLLIFSGYLSTLYFFYAHIPYAADGILGKISYPLHIGFNLVCTLLALCGVFLFNNIHKRPQLRVVYNAHALTPAVDYQ</sequence>